<evidence type="ECO:0000313" key="2">
    <source>
        <dbReference type="Proteomes" id="UP000183832"/>
    </source>
</evidence>
<name>A0A1J1I5I3_9DIPT</name>
<dbReference type="EMBL" id="CVRI01000042">
    <property type="protein sequence ID" value="CRK95599.1"/>
    <property type="molecule type" value="Genomic_DNA"/>
</dbReference>
<organism evidence="1 2">
    <name type="scientific">Clunio marinus</name>
    <dbReference type="NCBI Taxonomy" id="568069"/>
    <lineage>
        <taxon>Eukaryota</taxon>
        <taxon>Metazoa</taxon>
        <taxon>Ecdysozoa</taxon>
        <taxon>Arthropoda</taxon>
        <taxon>Hexapoda</taxon>
        <taxon>Insecta</taxon>
        <taxon>Pterygota</taxon>
        <taxon>Neoptera</taxon>
        <taxon>Endopterygota</taxon>
        <taxon>Diptera</taxon>
        <taxon>Nematocera</taxon>
        <taxon>Chironomoidea</taxon>
        <taxon>Chironomidae</taxon>
        <taxon>Clunio</taxon>
    </lineage>
</organism>
<dbReference type="Proteomes" id="UP000183832">
    <property type="component" value="Unassembled WGS sequence"/>
</dbReference>
<evidence type="ECO:0000313" key="1">
    <source>
        <dbReference type="EMBL" id="CRK95599.1"/>
    </source>
</evidence>
<accession>A0A1J1I5I3</accession>
<sequence length="114" mass="12722">MNNKTLLLLQTCVWRNALKVTSSPRKIKSTVVNTSKVNSDETNTCGMNKSTHPTMLELILPVFITSNSHTVACLPTTVFVLITKSGFLVFIHTVRVNFINGIILFLPFTTIRNN</sequence>
<protein>
    <submittedName>
        <fullName evidence="1">CLUMA_CG009058, isoform A</fullName>
    </submittedName>
</protein>
<keyword evidence="2" id="KW-1185">Reference proteome</keyword>
<reference evidence="1 2" key="1">
    <citation type="submission" date="2015-04" db="EMBL/GenBank/DDBJ databases">
        <authorList>
            <person name="Syromyatnikov M.Y."/>
            <person name="Popov V.N."/>
        </authorList>
    </citation>
    <scope>NUCLEOTIDE SEQUENCE [LARGE SCALE GENOMIC DNA]</scope>
</reference>
<proteinExistence type="predicted"/>
<dbReference type="AlphaFoldDB" id="A0A1J1I5I3"/>
<gene>
    <name evidence="1" type="ORF">CLUMA_CG009058</name>
</gene>